<dbReference type="InterPro" id="IPR036388">
    <property type="entry name" value="WH-like_DNA-bd_sf"/>
</dbReference>
<dbReference type="GO" id="GO:0030170">
    <property type="term" value="F:pyridoxal phosphate binding"/>
    <property type="evidence" value="ECO:0007669"/>
    <property type="project" value="InterPro"/>
</dbReference>
<keyword evidence="4" id="KW-0238">DNA-binding</keyword>
<dbReference type="RefSeq" id="WP_009327412.1">
    <property type="nucleotide sequence ID" value="NZ_JARAVA010000529.1"/>
</dbReference>
<proteinExistence type="inferred from homology"/>
<evidence type="ECO:0000256" key="4">
    <source>
        <dbReference type="ARBA" id="ARBA00023125"/>
    </source>
</evidence>
<dbReference type="SUPFAM" id="SSF53383">
    <property type="entry name" value="PLP-dependent transferases"/>
    <property type="match status" value="1"/>
</dbReference>
<keyword evidence="8" id="KW-0808">Transferase</keyword>
<dbReference type="PANTHER" id="PTHR46577:SF1">
    <property type="entry name" value="HTH-TYPE TRANSCRIPTIONAL REGULATORY PROTEIN GABR"/>
    <property type="match status" value="1"/>
</dbReference>
<dbReference type="Proteomes" id="UP000318720">
    <property type="component" value="Unassembled WGS sequence"/>
</dbReference>
<dbReference type="InterPro" id="IPR036390">
    <property type="entry name" value="WH_DNA-bd_sf"/>
</dbReference>
<dbReference type="PRINTS" id="PR00035">
    <property type="entry name" value="HTHGNTR"/>
</dbReference>
<dbReference type="EMBL" id="SPAZ01000170">
    <property type="protein sequence ID" value="TQE32443.1"/>
    <property type="molecule type" value="Genomic_DNA"/>
</dbReference>
<dbReference type="InterPro" id="IPR051446">
    <property type="entry name" value="HTH_trans_reg/aminotransferase"/>
</dbReference>
<dbReference type="InterPro" id="IPR015424">
    <property type="entry name" value="PyrdxlP-dep_Trfase"/>
</dbReference>
<dbReference type="SUPFAM" id="SSF46785">
    <property type="entry name" value="Winged helix' DNA-binding domain"/>
    <property type="match status" value="1"/>
</dbReference>
<dbReference type="Gene3D" id="1.10.10.10">
    <property type="entry name" value="Winged helix-like DNA-binding domain superfamily/Winged helix DNA-binding domain"/>
    <property type="match status" value="1"/>
</dbReference>
<dbReference type="PANTHER" id="PTHR46577">
    <property type="entry name" value="HTH-TYPE TRANSCRIPTIONAL REGULATORY PROTEIN GABR"/>
    <property type="match status" value="1"/>
</dbReference>
<gene>
    <name evidence="8" type="ORF">Sipo8835_20215</name>
</gene>
<reference evidence="8 9" key="1">
    <citation type="submission" date="2019-03" db="EMBL/GenBank/DDBJ databases">
        <title>Comparative genomic analyses of the sweetpotato soil rot pathogen, Streptomyces ipomoeae.</title>
        <authorList>
            <person name="Ruschel Soares N."/>
            <person name="Badger J.H."/>
            <person name="Huguet-Tapia J.C."/>
            <person name="Clark C.A."/>
            <person name="Pettis G.S."/>
        </authorList>
    </citation>
    <scope>NUCLEOTIDE SEQUENCE [LARGE SCALE GENOMIC DNA]</scope>
    <source>
        <strain evidence="8 9">88-35</strain>
    </source>
</reference>
<comment type="caution">
    <text evidence="8">The sequence shown here is derived from an EMBL/GenBank/DDBJ whole genome shotgun (WGS) entry which is preliminary data.</text>
</comment>
<name>A0AAE9AZH8_9ACTN</name>
<evidence type="ECO:0000313" key="8">
    <source>
        <dbReference type="EMBL" id="TQE32443.1"/>
    </source>
</evidence>
<dbReference type="InterPro" id="IPR004839">
    <property type="entry name" value="Aminotransferase_I/II_large"/>
</dbReference>
<dbReference type="GO" id="GO:0003677">
    <property type="term" value="F:DNA binding"/>
    <property type="evidence" value="ECO:0007669"/>
    <property type="project" value="UniProtKB-KW"/>
</dbReference>
<feature type="compositionally biased region" description="Basic residues" evidence="6">
    <location>
        <begin position="102"/>
        <end position="112"/>
    </location>
</feature>
<dbReference type="GO" id="GO:0008483">
    <property type="term" value="F:transaminase activity"/>
    <property type="evidence" value="ECO:0007669"/>
    <property type="project" value="UniProtKB-KW"/>
</dbReference>
<dbReference type="GO" id="GO:0003700">
    <property type="term" value="F:DNA-binding transcription factor activity"/>
    <property type="evidence" value="ECO:0007669"/>
    <property type="project" value="InterPro"/>
</dbReference>
<accession>A0AAE9AZH8</accession>
<dbReference type="AlphaFoldDB" id="A0AAE9AZH8"/>
<sequence>MVDSWVDSAERIGADLHLELMGAGGRRAALIRALREAVRGGRLAPGTRLPPYRSLAADLGVARNTVADAYAELVAEGWLTARQGSGTRVAERAEPLGAPAHVPKKAPSRARGPRHDLRQGTPDASAFPRAAWAASYRRALTQAPNEVFGPGDPAGRSELREALTEYLARARGVRTEPSRIVVCSGFAHALRLLFHGRVLRGPLAVESYGLGFHRELLSAASVRTVPLPLDEDGARVDGLGRERVVLLTPAHQFPTGGPLHPSRRAAVVDWARARGGVILEDDYDGEFRYDRKPVGAVQGLDPERVVHIGSVSKSLSPALRLGWMVLPERYVDAVLEAKGEREAWASVLDQLALADFLVSGAYDRHVRRMRQRYRARRDRLVAALAAHAPHIEVTGIAAGLHAVLRLPAGAERSTVRAATRQGIALDGLAEFRHPEATDTDVPDGLVVGYATPPEHAYGAAVEALCGVLPPG</sequence>
<dbReference type="InterPro" id="IPR015421">
    <property type="entry name" value="PyrdxlP-dep_Trfase_major"/>
</dbReference>
<feature type="region of interest" description="Disordered" evidence="6">
    <location>
        <begin position="89"/>
        <end position="123"/>
    </location>
</feature>
<evidence type="ECO:0000256" key="6">
    <source>
        <dbReference type="SAM" id="MobiDB-lite"/>
    </source>
</evidence>
<evidence type="ECO:0000259" key="7">
    <source>
        <dbReference type="PROSITE" id="PS50949"/>
    </source>
</evidence>
<evidence type="ECO:0000313" key="9">
    <source>
        <dbReference type="Proteomes" id="UP000318720"/>
    </source>
</evidence>
<keyword evidence="5" id="KW-0804">Transcription</keyword>
<dbReference type="SMART" id="SM00345">
    <property type="entry name" value="HTH_GNTR"/>
    <property type="match status" value="1"/>
</dbReference>
<dbReference type="PROSITE" id="PS50949">
    <property type="entry name" value="HTH_GNTR"/>
    <property type="match status" value="1"/>
</dbReference>
<evidence type="ECO:0000256" key="5">
    <source>
        <dbReference type="ARBA" id="ARBA00023163"/>
    </source>
</evidence>
<dbReference type="Pfam" id="PF00392">
    <property type="entry name" value="GntR"/>
    <property type="match status" value="1"/>
</dbReference>
<evidence type="ECO:0000256" key="1">
    <source>
        <dbReference type="ARBA" id="ARBA00005384"/>
    </source>
</evidence>
<comment type="similarity">
    <text evidence="1">In the C-terminal section; belongs to the class-I pyridoxal-phosphate-dependent aminotransferase family.</text>
</comment>
<dbReference type="CDD" id="cd07377">
    <property type="entry name" value="WHTH_GntR"/>
    <property type="match status" value="1"/>
</dbReference>
<dbReference type="Gene3D" id="3.40.640.10">
    <property type="entry name" value="Type I PLP-dependent aspartate aminotransferase-like (Major domain)"/>
    <property type="match status" value="1"/>
</dbReference>
<organism evidence="8 9">
    <name type="scientific">Streptomyces ipomoeae</name>
    <dbReference type="NCBI Taxonomy" id="103232"/>
    <lineage>
        <taxon>Bacteria</taxon>
        <taxon>Bacillati</taxon>
        <taxon>Actinomycetota</taxon>
        <taxon>Actinomycetes</taxon>
        <taxon>Kitasatosporales</taxon>
        <taxon>Streptomycetaceae</taxon>
        <taxon>Streptomyces</taxon>
    </lineage>
</organism>
<feature type="domain" description="HTH gntR-type" evidence="7">
    <location>
        <begin position="24"/>
        <end position="92"/>
    </location>
</feature>
<dbReference type="Pfam" id="PF00155">
    <property type="entry name" value="Aminotran_1_2"/>
    <property type="match status" value="1"/>
</dbReference>
<protein>
    <submittedName>
        <fullName evidence="8">PLP-dependent aminotransferase family protein</fullName>
    </submittedName>
</protein>
<keyword evidence="2" id="KW-0663">Pyridoxal phosphate</keyword>
<evidence type="ECO:0000256" key="3">
    <source>
        <dbReference type="ARBA" id="ARBA00023015"/>
    </source>
</evidence>
<evidence type="ECO:0000256" key="2">
    <source>
        <dbReference type="ARBA" id="ARBA00022898"/>
    </source>
</evidence>
<dbReference type="CDD" id="cd00609">
    <property type="entry name" value="AAT_like"/>
    <property type="match status" value="1"/>
</dbReference>
<keyword evidence="8" id="KW-0032">Aminotransferase</keyword>
<keyword evidence="3" id="KW-0805">Transcription regulation</keyword>
<dbReference type="InterPro" id="IPR000524">
    <property type="entry name" value="Tscrpt_reg_HTH_GntR"/>
</dbReference>